<dbReference type="InterPro" id="IPR029058">
    <property type="entry name" value="AB_hydrolase_fold"/>
</dbReference>
<evidence type="ECO:0000313" key="2">
    <source>
        <dbReference type="EMBL" id="GII23312.1"/>
    </source>
</evidence>
<dbReference type="Pfam" id="PF00561">
    <property type="entry name" value="Abhydrolase_1"/>
    <property type="match status" value="1"/>
</dbReference>
<dbReference type="InterPro" id="IPR050266">
    <property type="entry name" value="AB_hydrolase_sf"/>
</dbReference>
<evidence type="ECO:0000313" key="3">
    <source>
        <dbReference type="Proteomes" id="UP000599074"/>
    </source>
</evidence>
<keyword evidence="3" id="KW-1185">Reference proteome</keyword>
<dbReference type="PRINTS" id="PR00111">
    <property type="entry name" value="ABHYDROLASE"/>
</dbReference>
<organism evidence="2 3">
    <name type="scientific">Planosporangium mesophilum</name>
    <dbReference type="NCBI Taxonomy" id="689768"/>
    <lineage>
        <taxon>Bacteria</taxon>
        <taxon>Bacillati</taxon>
        <taxon>Actinomycetota</taxon>
        <taxon>Actinomycetes</taxon>
        <taxon>Micromonosporales</taxon>
        <taxon>Micromonosporaceae</taxon>
        <taxon>Planosporangium</taxon>
    </lineage>
</organism>
<comment type="caution">
    <text evidence="2">The sequence shown here is derived from an EMBL/GenBank/DDBJ whole genome shotgun (WGS) entry which is preliminary data.</text>
</comment>
<reference evidence="2" key="1">
    <citation type="submission" date="2021-01" db="EMBL/GenBank/DDBJ databases">
        <title>Whole genome shotgun sequence of Planosporangium mesophilum NBRC 109066.</title>
        <authorList>
            <person name="Komaki H."/>
            <person name="Tamura T."/>
        </authorList>
    </citation>
    <scope>NUCLEOTIDE SEQUENCE</scope>
    <source>
        <strain evidence="2">NBRC 109066</strain>
    </source>
</reference>
<feature type="domain" description="AB hydrolase-1" evidence="1">
    <location>
        <begin position="21"/>
        <end position="246"/>
    </location>
</feature>
<dbReference type="Gene3D" id="3.40.50.1820">
    <property type="entry name" value="alpha/beta hydrolase"/>
    <property type="match status" value="1"/>
</dbReference>
<name>A0A8J3TCE5_9ACTN</name>
<dbReference type="EMBL" id="BOON01000027">
    <property type="protein sequence ID" value="GII23312.1"/>
    <property type="molecule type" value="Genomic_DNA"/>
</dbReference>
<sequence length="264" mass="27962">MDTGNRTARLNYRVDGPDDAPVVVFGPSLGTDLGLFEPQAAALAGRYRVIRHDLRGHGGSEVPAGPYTIGELAGDVIALLDSLGVQRFSYCGVSIGGAIGQWLGVHHADRLDALVICASAARFADPESWPVRAAKVRAEGTEFLVPSRTGAWFTPGFAAREPERAEWLLGMLRTTPPEGYAGCCEAIGVFDVRDRLAGITAPTLVLAGSEDPATPVDMVRQIADGIPGARFQVVEDASHLLNVEKPEIANAAIAEHLAAITRTE</sequence>
<dbReference type="InterPro" id="IPR000073">
    <property type="entry name" value="AB_hydrolase_1"/>
</dbReference>
<dbReference type="GO" id="GO:0042952">
    <property type="term" value="P:beta-ketoadipate pathway"/>
    <property type="evidence" value="ECO:0007669"/>
    <property type="project" value="InterPro"/>
</dbReference>
<dbReference type="PANTHER" id="PTHR43798">
    <property type="entry name" value="MONOACYLGLYCEROL LIPASE"/>
    <property type="match status" value="1"/>
</dbReference>
<gene>
    <name evidence="2" type="primary">pcaD_2</name>
    <name evidence="2" type="ORF">Pme01_29090</name>
</gene>
<protein>
    <submittedName>
        <fullName evidence="2">3-oxoadipate enol-lactonase</fullName>
    </submittedName>
</protein>
<dbReference type="GO" id="GO:0047570">
    <property type="term" value="F:3-oxoadipate enol-lactonase activity"/>
    <property type="evidence" value="ECO:0007669"/>
    <property type="project" value="InterPro"/>
</dbReference>
<proteinExistence type="predicted"/>
<dbReference type="InterPro" id="IPR026968">
    <property type="entry name" value="PcaD/CatD"/>
</dbReference>
<evidence type="ECO:0000259" key="1">
    <source>
        <dbReference type="Pfam" id="PF00561"/>
    </source>
</evidence>
<accession>A0A8J3TCE5</accession>
<dbReference type="NCBIfam" id="TIGR02427">
    <property type="entry name" value="protocat_pcaD"/>
    <property type="match status" value="1"/>
</dbReference>
<dbReference type="AlphaFoldDB" id="A0A8J3TCE5"/>
<dbReference type="RefSeq" id="WP_168117743.1">
    <property type="nucleotide sequence ID" value="NZ_BOON01000027.1"/>
</dbReference>
<dbReference type="SUPFAM" id="SSF53474">
    <property type="entry name" value="alpha/beta-Hydrolases"/>
    <property type="match status" value="1"/>
</dbReference>
<dbReference type="Proteomes" id="UP000599074">
    <property type="component" value="Unassembled WGS sequence"/>
</dbReference>